<keyword evidence="2" id="KW-1185">Reference proteome</keyword>
<proteinExistence type="predicted"/>
<organism evidence="1 2">
    <name type="scientific">Edaphobacter modestus</name>
    <dbReference type="NCBI Taxonomy" id="388466"/>
    <lineage>
        <taxon>Bacteria</taxon>
        <taxon>Pseudomonadati</taxon>
        <taxon>Acidobacteriota</taxon>
        <taxon>Terriglobia</taxon>
        <taxon>Terriglobales</taxon>
        <taxon>Acidobacteriaceae</taxon>
        <taxon>Edaphobacter</taxon>
    </lineage>
</organism>
<name>A0A4Q7Z0B8_9BACT</name>
<dbReference type="AlphaFoldDB" id="A0A4Q7Z0B8"/>
<dbReference type="EMBL" id="SHKW01000001">
    <property type="protein sequence ID" value="RZU43274.1"/>
    <property type="molecule type" value="Genomic_DNA"/>
</dbReference>
<accession>A0A4Q7Z0B8</accession>
<evidence type="ECO:0000313" key="2">
    <source>
        <dbReference type="Proteomes" id="UP000292958"/>
    </source>
</evidence>
<gene>
    <name evidence="1" type="ORF">BDD14_4928</name>
</gene>
<dbReference type="Proteomes" id="UP000292958">
    <property type="component" value="Unassembled WGS sequence"/>
</dbReference>
<evidence type="ECO:0000313" key="1">
    <source>
        <dbReference type="EMBL" id="RZU43274.1"/>
    </source>
</evidence>
<reference evidence="1 2" key="1">
    <citation type="submission" date="2019-02" db="EMBL/GenBank/DDBJ databases">
        <title>Genomic Encyclopedia of Archaeal and Bacterial Type Strains, Phase II (KMG-II): from individual species to whole genera.</title>
        <authorList>
            <person name="Goeker M."/>
        </authorList>
    </citation>
    <scope>NUCLEOTIDE SEQUENCE [LARGE SCALE GENOMIC DNA]</scope>
    <source>
        <strain evidence="1 2">DSM 18101</strain>
    </source>
</reference>
<comment type="caution">
    <text evidence="1">The sequence shown here is derived from an EMBL/GenBank/DDBJ whole genome shotgun (WGS) entry which is preliminary data.</text>
</comment>
<sequence length="81" mass="8799">MIGNNDGWQYTIQATDVVKRDTNGRYYEEIGWSGLASSAQQALTPASLARRQTVSLDDPASYMRVPNLANVQPLLIGSGAK</sequence>
<protein>
    <submittedName>
        <fullName evidence="1">Uncharacterized protein</fullName>
    </submittedName>
</protein>